<dbReference type="InterPro" id="IPR013083">
    <property type="entry name" value="Znf_RING/FYVE/PHD"/>
</dbReference>
<keyword evidence="3" id="KW-0862">Zinc</keyword>
<sequence length="331" mass="36158">MGLISTLGSPCVPNFLALHKRQTKEGSRSANSGSKRSSVRVLGNFRKLNLFRTTRGIIVVNFNQMQNEGSNETSTSASYHSSNLPEPDLEKQGNNLVLSREERLTGSVKDSVCEASPTLLTIVVTKGESHVTQQPVAQLSKNMDCIMEELPRVAPQKGFFSRNTSSDVECRVCQQEKEEGLIDLGCKCKGGLSKAHRSCIDTWFRSKGSNICEICQAVAVNVSAPESQPSTNYWVWRVDPSFTPHERQRGCFSPLWVAFSILIGGLILDVLISVTLGVSALPVNIIIGVIVVLGFGTALRLTLEFCHEWSIRRAMQRGEANAAALGSHPAL</sequence>
<dbReference type="CDD" id="cd16495">
    <property type="entry name" value="RING_CH-C4HC3_MARCH"/>
    <property type="match status" value="1"/>
</dbReference>
<dbReference type="SUPFAM" id="SSF57850">
    <property type="entry name" value="RING/U-box"/>
    <property type="match status" value="1"/>
</dbReference>
<evidence type="ECO:0000256" key="3">
    <source>
        <dbReference type="ARBA" id="ARBA00022833"/>
    </source>
</evidence>
<keyword evidence="1" id="KW-0479">Metal-binding</keyword>
<proteinExistence type="predicted"/>
<evidence type="ECO:0000256" key="2">
    <source>
        <dbReference type="ARBA" id="ARBA00022771"/>
    </source>
</evidence>
<evidence type="ECO:0000256" key="1">
    <source>
        <dbReference type="ARBA" id="ARBA00022723"/>
    </source>
</evidence>
<dbReference type="PROSITE" id="PS51292">
    <property type="entry name" value="ZF_RING_CH"/>
    <property type="match status" value="1"/>
</dbReference>
<evidence type="ECO:0000313" key="8">
    <source>
        <dbReference type="Proteomes" id="UP001472677"/>
    </source>
</evidence>
<dbReference type="Pfam" id="PF12906">
    <property type="entry name" value="RINGv"/>
    <property type="match status" value="1"/>
</dbReference>
<dbReference type="SMART" id="SM00744">
    <property type="entry name" value="RINGv"/>
    <property type="match status" value="1"/>
</dbReference>
<feature type="transmembrane region" description="Helical" evidence="5">
    <location>
        <begin position="283"/>
        <end position="303"/>
    </location>
</feature>
<feature type="domain" description="RING-CH-type" evidence="6">
    <location>
        <begin position="162"/>
        <end position="222"/>
    </location>
</feature>
<feature type="compositionally biased region" description="Polar residues" evidence="4">
    <location>
        <begin position="68"/>
        <end position="84"/>
    </location>
</feature>
<dbReference type="InterPro" id="IPR011016">
    <property type="entry name" value="Znf_RING-CH"/>
</dbReference>
<dbReference type="Proteomes" id="UP001472677">
    <property type="component" value="Unassembled WGS sequence"/>
</dbReference>
<dbReference type="Gene3D" id="3.30.40.10">
    <property type="entry name" value="Zinc/RING finger domain, C3HC4 (zinc finger)"/>
    <property type="match status" value="1"/>
</dbReference>
<dbReference type="PANTHER" id="PTHR46214">
    <property type="entry name" value="ZINC FINGER, RING-CH-TYPE"/>
    <property type="match status" value="1"/>
</dbReference>
<name>A0ABR2CN40_9ROSI</name>
<evidence type="ECO:0000313" key="7">
    <source>
        <dbReference type="EMBL" id="KAK8521057.1"/>
    </source>
</evidence>
<organism evidence="7 8">
    <name type="scientific">Hibiscus sabdariffa</name>
    <name type="common">roselle</name>
    <dbReference type="NCBI Taxonomy" id="183260"/>
    <lineage>
        <taxon>Eukaryota</taxon>
        <taxon>Viridiplantae</taxon>
        <taxon>Streptophyta</taxon>
        <taxon>Embryophyta</taxon>
        <taxon>Tracheophyta</taxon>
        <taxon>Spermatophyta</taxon>
        <taxon>Magnoliopsida</taxon>
        <taxon>eudicotyledons</taxon>
        <taxon>Gunneridae</taxon>
        <taxon>Pentapetalae</taxon>
        <taxon>rosids</taxon>
        <taxon>malvids</taxon>
        <taxon>Malvales</taxon>
        <taxon>Malvaceae</taxon>
        <taxon>Malvoideae</taxon>
        <taxon>Hibiscus</taxon>
    </lineage>
</organism>
<dbReference type="PANTHER" id="PTHR46214:SF16">
    <property type="entry name" value="OS10G0481450 PROTEIN"/>
    <property type="match status" value="1"/>
</dbReference>
<evidence type="ECO:0000256" key="5">
    <source>
        <dbReference type="SAM" id="Phobius"/>
    </source>
</evidence>
<keyword evidence="5" id="KW-0472">Membrane</keyword>
<keyword evidence="5" id="KW-0812">Transmembrane</keyword>
<keyword evidence="5" id="KW-1133">Transmembrane helix</keyword>
<feature type="region of interest" description="Disordered" evidence="4">
    <location>
        <begin position="68"/>
        <end position="91"/>
    </location>
</feature>
<gene>
    <name evidence="7" type="ORF">V6N12_004974</name>
</gene>
<protein>
    <recommendedName>
        <fullName evidence="6">RING-CH-type domain-containing protein</fullName>
    </recommendedName>
</protein>
<evidence type="ECO:0000256" key="4">
    <source>
        <dbReference type="SAM" id="MobiDB-lite"/>
    </source>
</evidence>
<dbReference type="EMBL" id="JBBPBM010000048">
    <property type="protein sequence ID" value="KAK8521057.1"/>
    <property type="molecule type" value="Genomic_DNA"/>
</dbReference>
<evidence type="ECO:0000259" key="6">
    <source>
        <dbReference type="PROSITE" id="PS51292"/>
    </source>
</evidence>
<keyword evidence="8" id="KW-1185">Reference proteome</keyword>
<comment type="caution">
    <text evidence="7">The sequence shown here is derived from an EMBL/GenBank/DDBJ whole genome shotgun (WGS) entry which is preliminary data.</text>
</comment>
<reference evidence="7 8" key="1">
    <citation type="journal article" date="2024" name="G3 (Bethesda)">
        <title>Genome assembly of Hibiscus sabdariffa L. provides insights into metabolisms of medicinal natural products.</title>
        <authorList>
            <person name="Kim T."/>
        </authorList>
    </citation>
    <scope>NUCLEOTIDE SEQUENCE [LARGE SCALE GENOMIC DNA]</scope>
    <source>
        <strain evidence="7">TK-2024</strain>
        <tissue evidence="7">Old leaves</tissue>
    </source>
</reference>
<accession>A0ABR2CN40</accession>
<feature type="transmembrane region" description="Helical" evidence="5">
    <location>
        <begin position="255"/>
        <end position="277"/>
    </location>
</feature>
<keyword evidence="2" id="KW-0863">Zinc-finger</keyword>